<dbReference type="NCBIfam" id="TIGR01731">
    <property type="entry name" value="fil_hemag_20aa"/>
    <property type="match status" value="1"/>
</dbReference>
<keyword evidence="3" id="KW-1185">Reference proteome</keyword>
<proteinExistence type="inferred from homology"/>
<dbReference type="PANTHER" id="PTHR18964">
    <property type="entry name" value="ROK (REPRESSOR, ORF, KINASE) FAMILY"/>
    <property type="match status" value="1"/>
</dbReference>
<dbReference type="InterPro" id="IPR049874">
    <property type="entry name" value="ROK_cs"/>
</dbReference>
<dbReference type="PANTHER" id="PTHR18964:SF149">
    <property type="entry name" value="BIFUNCTIONAL UDP-N-ACETYLGLUCOSAMINE 2-EPIMERASE_N-ACETYLMANNOSAMINE KINASE"/>
    <property type="match status" value="1"/>
</dbReference>
<organism evidence="2 3">
    <name type="scientific">Acetatifactor muris</name>
    <dbReference type="NCBI Taxonomy" id="879566"/>
    <lineage>
        <taxon>Bacteria</taxon>
        <taxon>Bacillati</taxon>
        <taxon>Bacillota</taxon>
        <taxon>Clostridia</taxon>
        <taxon>Lachnospirales</taxon>
        <taxon>Lachnospiraceae</taxon>
        <taxon>Acetatifactor</taxon>
    </lineage>
</organism>
<evidence type="ECO:0000313" key="2">
    <source>
        <dbReference type="EMBL" id="SOY28028.1"/>
    </source>
</evidence>
<reference evidence="2 3" key="1">
    <citation type="submission" date="2018-01" db="EMBL/GenBank/DDBJ databases">
        <authorList>
            <person name="Gaut B.S."/>
            <person name="Morton B.R."/>
            <person name="Clegg M.T."/>
            <person name="Duvall M.R."/>
        </authorList>
    </citation>
    <scope>NUCLEOTIDE SEQUENCE [LARGE SCALE GENOMIC DNA]</scope>
    <source>
        <strain evidence="2">GP69</strain>
    </source>
</reference>
<keyword evidence="2" id="KW-0418">Kinase</keyword>
<dbReference type="InterPro" id="IPR000600">
    <property type="entry name" value="ROK"/>
</dbReference>
<dbReference type="EC" id="2.7.1.2" evidence="2"/>
<keyword evidence="2" id="KW-0808">Transferase</keyword>
<dbReference type="RefSeq" id="WP_103238139.1">
    <property type="nucleotide sequence ID" value="NZ_JANJZD010000003.1"/>
</dbReference>
<sequence length="326" mass="35294">MYDIGIDVGGTGITAGLVDDQCRLMAGKSIVTDRNWTAVALAEVLLRLVRELMAENNVNSSGIHTIGVGVPGTANGRTGRIEYANNLPFCQGNLRELLQRQTSKKIYFENDANAAAWGEYLVLDKKPESFLMVTLGTGVGGGIIQDGKILRGVNYAAGELGHMTIRYNGIPCNCGRRGCLEAYASAEALIARARKAMDKKRKSLLWELCRQNQGDMNARLVFDAYRQGDKTAIKVVRKYAEYLSEGLANLINILQPEVLCIGGGVSRSGDILIPLLQERVSGKIYSRDSAENTVLTAARLDNDAGIIGAAKLRLCENGSVQLETVP</sequence>
<dbReference type="OrthoDB" id="9810372at2"/>
<dbReference type="PROSITE" id="PS01125">
    <property type="entry name" value="ROK"/>
    <property type="match status" value="1"/>
</dbReference>
<comment type="similarity">
    <text evidence="1">Belongs to the ROK (NagC/XylR) family.</text>
</comment>
<dbReference type="GO" id="GO:0004340">
    <property type="term" value="F:glucokinase activity"/>
    <property type="evidence" value="ECO:0007669"/>
    <property type="project" value="UniProtKB-EC"/>
</dbReference>
<evidence type="ECO:0000313" key="3">
    <source>
        <dbReference type="Proteomes" id="UP000236311"/>
    </source>
</evidence>
<dbReference type="Proteomes" id="UP000236311">
    <property type="component" value="Unassembled WGS sequence"/>
</dbReference>
<dbReference type="Gene3D" id="3.30.420.40">
    <property type="match status" value="2"/>
</dbReference>
<name>A0A2K4ZC43_9FIRM</name>
<dbReference type="SUPFAM" id="SSF53067">
    <property type="entry name" value="Actin-like ATPase domain"/>
    <property type="match status" value="1"/>
</dbReference>
<gene>
    <name evidence="2" type="primary">glkA</name>
    <name evidence="2" type="ORF">AMURIS_00733</name>
</gene>
<dbReference type="InterPro" id="IPR043129">
    <property type="entry name" value="ATPase_NBD"/>
</dbReference>
<dbReference type="InterPro" id="IPR010069">
    <property type="entry name" value="CdiA_FHA1_rpt"/>
</dbReference>
<dbReference type="Pfam" id="PF00480">
    <property type="entry name" value="ROK"/>
    <property type="match status" value="1"/>
</dbReference>
<accession>A0A2K4ZC43</accession>
<dbReference type="AlphaFoldDB" id="A0A2K4ZC43"/>
<protein>
    <submittedName>
        <fullName evidence="2">Glucokinase</fullName>
        <ecNumber evidence="2">2.7.1.2</ecNumber>
    </submittedName>
</protein>
<evidence type="ECO:0000256" key="1">
    <source>
        <dbReference type="ARBA" id="ARBA00006479"/>
    </source>
</evidence>
<dbReference type="EMBL" id="OFSM01000003">
    <property type="protein sequence ID" value="SOY28028.1"/>
    <property type="molecule type" value="Genomic_DNA"/>
</dbReference>